<dbReference type="InterPro" id="IPR020845">
    <property type="entry name" value="AMP-binding_CS"/>
</dbReference>
<keyword evidence="5" id="KW-1185">Reference proteome</keyword>
<feature type="compositionally biased region" description="Basic and acidic residues" evidence="2">
    <location>
        <begin position="7"/>
        <end position="18"/>
    </location>
</feature>
<evidence type="ECO:0000256" key="1">
    <source>
        <dbReference type="ARBA" id="ARBA00022598"/>
    </source>
</evidence>
<organism evidence="4 5">
    <name type="scientific">Pseudohalioglobus lutimaris</name>
    <dbReference type="NCBI Taxonomy" id="1737061"/>
    <lineage>
        <taxon>Bacteria</taxon>
        <taxon>Pseudomonadati</taxon>
        <taxon>Pseudomonadota</taxon>
        <taxon>Gammaproteobacteria</taxon>
        <taxon>Cellvibrionales</taxon>
        <taxon>Halieaceae</taxon>
        <taxon>Pseudohalioglobus</taxon>
    </lineage>
</organism>
<dbReference type="InterPro" id="IPR042099">
    <property type="entry name" value="ANL_N_sf"/>
</dbReference>
<accession>A0A2N5X397</accession>
<name>A0A2N5X397_9GAMM</name>
<dbReference type="Pfam" id="PF23562">
    <property type="entry name" value="AMP-binding_C_3"/>
    <property type="match status" value="1"/>
</dbReference>
<dbReference type="AlphaFoldDB" id="A0A2N5X397"/>
<dbReference type="EMBL" id="PKUS01000010">
    <property type="protein sequence ID" value="PLW68964.1"/>
    <property type="molecule type" value="Genomic_DNA"/>
</dbReference>
<dbReference type="RefSeq" id="WP_084179831.1">
    <property type="nucleotide sequence ID" value="NZ_PKUS01000010.1"/>
</dbReference>
<gene>
    <name evidence="4" type="ORF">C0039_10105</name>
</gene>
<dbReference type="GO" id="GO:0016874">
    <property type="term" value="F:ligase activity"/>
    <property type="evidence" value="ECO:0007669"/>
    <property type="project" value="UniProtKB-KW"/>
</dbReference>
<sequence length="501" mass="53514">MTSPVDVLRRRAESRGEDPVLEGPAGTVSAAALLDRVEALAEQLRVSEAAVIGLLSDNSVDWVVADMASQCDALCLVPIPTFFSDAQLRHVLDSASIDTLLFDEQNQQRISALLGGGNDACAHGAPTLRWRRLAVAKAASMPAGTEKLTFTSGSTGSPKGVCLSLAQCQRVAVSLASVLDEEAPRHLCALPLSTLLENIGGLYMPLISAGTSLVYPLEQLGMAGSSGLRPRRFLKAVSQLQPSTMILVPQFLSLFDSALSSGWQAPASLRFVAVGGGRVAPAVVQRVRAAGLPVYEGYGLSECASVVALNTRQHDRPGTSGKVLPHVTVVQQNSELVVCGNSFLGYLDEPRSWGVEQILTGDLGSVTEDGFVTVKGRSKNVLVSSFGRNISPEWVESELLASGLFAQVMVLGDDRPFCAALLLPATNELDDASVQLAIDKVNATLPDYARVARWLRLFEPFSVAAGSLTDNGRLRRDHICKRYTDEVDQLYSITEQEPMAV</sequence>
<evidence type="ECO:0000313" key="5">
    <source>
        <dbReference type="Proteomes" id="UP000235005"/>
    </source>
</evidence>
<proteinExistence type="predicted"/>
<dbReference type="PROSITE" id="PS00455">
    <property type="entry name" value="AMP_BINDING"/>
    <property type="match status" value="1"/>
</dbReference>
<feature type="region of interest" description="Disordered" evidence="2">
    <location>
        <begin position="1"/>
        <end position="23"/>
    </location>
</feature>
<dbReference type="OrthoDB" id="9803968at2"/>
<keyword evidence="1 4" id="KW-0436">Ligase</keyword>
<evidence type="ECO:0000256" key="2">
    <source>
        <dbReference type="SAM" id="MobiDB-lite"/>
    </source>
</evidence>
<evidence type="ECO:0000259" key="3">
    <source>
        <dbReference type="Pfam" id="PF00501"/>
    </source>
</evidence>
<dbReference type="PANTHER" id="PTHR43767:SF8">
    <property type="entry name" value="LONG-CHAIN-FATTY-ACID--COA LIGASE"/>
    <property type="match status" value="1"/>
</dbReference>
<dbReference type="Pfam" id="PF00501">
    <property type="entry name" value="AMP-binding"/>
    <property type="match status" value="1"/>
</dbReference>
<dbReference type="Gene3D" id="3.40.50.12780">
    <property type="entry name" value="N-terminal domain of ligase-like"/>
    <property type="match status" value="1"/>
</dbReference>
<reference evidence="4 5" key="1">
    <citation type="submission" date="2018-01" db="EMBL/GenBank/DDBJ databases">
        <title>The draft genome sequence of Halioglobus lutimaris HF004.</title>
        <authorList>
            <person name="Du Z.-J."/>
            <person name="Shi M.-J."/>
        </authorList>
    </citation>
    <scope>NUCLEOTIDE SEQUENCE [LARGE SCALE GENOMIC DNA]</scope>
    <source>
        <strain evidence="4 5">HF004</strain>
    </source>
</reference>
<dbReference type="InterPro" id="IPR050237">
    <property type="entry name" value="ATP-dep_AMP-bd_enzyme"/>
</dbReference>
<protein>
    <submittedName>
        <fullName evidence="4">Long-chain fatty acid--CoA ligase</fullName>
    </submittedName>
</protein>
<dbReference type="Proteomes" id="UP000235005">
    <property type="component" value="Unassembled WGS sequence"/>
</dbReference>
<evidence type="ECO:0000313" key="4">
    <source>
        <dbReference type="EMBL" id="PLW68964.1"/>
    </source>
</evidence>
<feature type="domain" description="AMP-dependent synthetase/ligase" evidence="3">
    <location>
        <begin position="9"/>
        <end position="330"/>
    </location>
</feature>
<comment type="caution">
    <text evidence="4">The sequence shown here is derived from an EMBL/GenBank/DDBJ whole genome shotgun (WGS) entry which is preliminary data.</text>
</comment>
<dbReference type="InterPro" id="IPR000873">
    <property type="entry name" value="AMP-dep_synth/lig_dom"/>
</dbReference>
<dbReference type="SUPFAM" id="SSF56801">
    <property type="entry name" value="Acetyl-CoA synthetase-like"/>
    <property type="match status" value="1"/>
</dbReference>
<dbReference type="PANTHER" id="PTHR43767">
    <property type="entry name" value="LONG-CHAIN-FATTY-ACID--COA LIGASE"/>
    <property type="match status" value="1"/>
</dbReference>